<keyword evidence="5" id="KW-0378">Hydrolase</keyword>
<dbReference type="EC" id="3.5.1.98" evidence="3"/>
<feature type="compositionally biased region" description="Low complexity" evidence="10">
    <location>
        <begin position="78"/>
        <end position="91"/>
    </location>
</feature>
<keyword evidence="4" id="KW-0678">Repressor</keyword>
<dbReference type="InterPro" id="IPR023696">
    <property type="entry name" value="Ureohydrolase_dom_sf"/>
</dbReference>
<dbReference type="InterPro" id="IPR000286">
    <property type="entry name" value="HDACs"/>
</dbReference>
<feature type="compositionally biased region" description="Low complexity" evidence="10">
    <location>
        <begin position="489"/>
        <end position="500"/>
    </location>
</feature>
<evidence type="ECO:0000313" key="13">
    <source>
        <dbReference type="Proteomes" id="UP000308267"/>
    </source>
</evidence>
<feature type="compositionally biased region" description="Basic and acidic residues" evidence="10">
    <location>
        <begin position="96"/>
        <end position="110"/>
    </location>
</feature>
<feature type="compositionally biased region" description="Polar residues" evidence="10">
    <location>
        <begin position="254"/>
        <end position="263"/>
    </location>
</feature>
<dbReference type="Pfam" id="PF00850">
    <property type="entry name" value="Hist_deacetyl"/>
    <property type="match status" value="2"/>
</dbReference>
<dbReference type="PANTHER" id="PTHR10625">
    <property type="entry name" value="HISTONE DEACETYLASE HDAC1-RELATED"/>
    <property type="match status" value="1"/>
</dbReference>
<dbReference type="OrthoDB" id="5232919at2759"/>
<feature type="compositionally biased region" description="Polar residues" evidence="10">
    <location>
        <begin position="452"/>
        <end position="469"/>
    </location>
</feature>
<reference evidence="12 13" key="1">
    <citation type="journal article" date="2019" name="BMC Genomics">
        <title>New insights from Opisthorchis felineus genome: update on genomics of the epidemiologically important liver flukes.</title>
        <authorList>
            <person name="Ershov N.I."/>
            <person name="Mordvinov V.A."/>
            <person name="Prokhortchouk E.B."/>
            <person name="Pakharukova M.Y."/>
            <person name="Gunbin K.V."/>
            <person name="Ustyantsev K."/>
            <person name="Genaev M.A."/>
            <person name="Blinov A.G."/>
            <person name="Mazur A."/>
            <person name="Boulygina E."/>
            <person name="Tsygankova S."/>
            <person name="Khrameeva E."/>
            <person name="Chekanov N."/>
            <person name="Fan G."/>
            <person name="Xiao A."/>
            <person name="Zhang H."/>
            <person name="Xu X."/>
            <person name="Yang H."/>
            <person name="Solovyev V."/>
            <person name="Lee S.M."/>
            <person name="Liu X."/>
            <person name="Afonnikov D.A."/>
            <person name="Skryabin K.G."/>
        </authorList>
    </citation>
    <scope>NUCLEOTIDE SEQUENCE [LARGE SCALE GENOMIC DNA]</scope>
    <source>
        <strain evidence="12">AK-0245</strain>
        <tissue evidence="12">Whole organism</tissue>
    </source>
</reference>
<evidence type="ECO:0000256" key="2">
    <source>
        <dbReference type="ARBA" id="ARBA00007738"/>
    </source>
</evidence>
<dbReference type="PRINTS" id="PR01270">
    <property type="entry name" value="HDASUPER"/>
</dbReference>
<evidence type="ECO:0000256" key="1">
    <source>
        <dbReference type="ARBA" id="ARBA00004123"/>
    </source>
</evidence>
<feature type="compositionally biased region" description="Low complexity" evidence="10">
    <location>
        <begin position="114"/>
        <end position="128"/>
    </location>
</feature>
<evidence type="ECO:0000259" key="11">
    <source>
        <dbReference type="Pfam" id="PF00850"/>
    </source>
</evidence>
<comment type="similarity">
    <text evidence="2">Belongs to the histone deacetylase family. HD type 2 subfamily.</text>
</comment>
<dbReference type="PANTHER" id="PTHR10625:SF5">
    <property type="entry name" value="HISTONE DEACETYLASE"/>
    <property type="match status" value="1"/>
</dbReference>
<feature type="region of interest" description="Disordered" evidence="10">
    <location>
        <begin position="254"/>
        <end position="285"/>
    </location>
</feature>
<accession>A0A4S2KYL2</accession>
<dbReference type="EMBL" id="SJOL01009849">
    <property type="protein sequence ID" value="TGZ55305.1"/>
    <property type="molecule type" value="Genomic_DNA"/>
</dbReference>
<keyword evidence="13" id="KW-1185">Reference proteome</keyword>
<evidence type="ECO:0000256" key="9">
    <source>
        <dbReference type="ARBA" id="ARBA00023242"/>
    </source>
</evidence>
<dbReference type="GO" id="GO:0141221">
    <property type="term" value="F:histone deacetylase activity, hydrolytic mechanism"/>
    <property type="evidence" value="ECO:0007669"/>
    <property type="project" value="UniProtKB-EC"/>
</dbReference>
<evidence type="ECO:0000256" key="6">
    <source>
        <dbReference type="ARBA" id="ARBA00022853"/>
    </source>
</evidence>
<protein>
    <recommendedName>
        <fullName evidence="3">histone deacetylase</fullName>
        <ecNumber evidence="3">3.5.1.98</ecNumber>
    </recommendedName>
</protein>
<evidence type="ECO:0000313" key="12">
    <source>
        <dbReference type="EMBL" id="TGZ55305.1"/>
    </source>
</evidence>
<evidence type="ECO:0000256" key="7">
    <source>
        <dbReference type="ARBA" id="ARBA00023015"/>
    </source>
</evidence>
<feature type="region of interest" description="Disordered" evidence="10">
    <location>
        <begin position="587"/>
        <end position="624"/>
    </location>
</feature>
<sequence length="1215" mass="132112">MDLSSTSKMQCDRYLEKSACVTTSEAQLTKFNSFESALSITRKNTFRSKSKQVLCSSFPEGSDSQALPTAFIVTTAGHTSSTHSQASSTGSMKSISKKENSSGKPGKDRGWNATGTHSQTGHSSSISSEVRERLKTCVLNKLKNQEQEVRTAKGGVLDTDSLRMEAKGPLGSDVQNNPLKISCSTNPADPTFGQQSPSSHNQTTGTRLELKNTEGNTRSLPNENYFTDITQSGLNYGSLQSHCLGSFPYDRTHNTPQRHSCNPKSGDHLRKTMSEPSLKPRGTAVYRHRSRIERRHLNASSATAVAAAMAASVGMNAGTEFSTSLYQQLTSNARQRQLHLLQKTESQLIDSDVCMDTSEEANINSEEINVNTTVEAGGETVSPNALLELLAAASGMLNTSTGGLVSNLFTNAIDSKPESDVTKGRTSNNTTNTISPPGIFPAEPSDFRASLPNLTNATPLRVDQTNFQADCSEPKLRTQPQKPNETRARSSSSAVSRTESLQPAVSHKSSEADGSKPSHQAFQRKHHTLGLISRTRSAPLGLAGSGNAMRCLPGYGNIANLLGSLTCNSSATSAANVLAMEAVTSNFQPNRSGKEDSEVLSQTSMDQEQTSNATQQGTEEPQRSKAVMQLRKKLLERSEFVVSDRSGIGSNRTPNNLLNGHNSSVSGVSSNPILERTSSSPVVNMVSTVRQEGRVHDRFTTVLAYNIGMLNHHCTCQNDSKHPENPRRLTSIWKHLQASGLASKCHHQPGRRATLRELQWAHHDIYTILFGSDPANRCRIAPSLLATVRLCRLDCGGVGVDSDTTWNTAGQTAHAARLAAGCVIDLACRVLAGQCPNGFALVRPPGHHAEPGQAMGFCYFNSVAIAARQAQYFHPSPISADAEALKRFGIHSDIPIQPSTTSLQARRVLIVDWDIHHGNGTQTVFYSDPSVLYISLHRYDGGGFFPGTGAPEEIGSGPGIGYTINIAWPTGVVMADAEYLAAFRLIVLPVALEFQPDLVIVSAGFDAAPGHPASLGGYNVSPAAFGWMTRLLCNQKIARARIVLALEGGYELNSLCECTEACVRSLLMSTYEQRTSSEDCDFKPELFALPESELKRIPHPEAIDCLIHLAHLHSTYWNCFSRDIDFDEASLPASSWLPFQTDDFKYTENRLKKHFEKLSMGTAEERRARTITKQNQLDEDDFMFCSQQENEVPINLTLRPAITTENILTCVPKMS</sequence>
<keyword evidence="6" id="KW-0156">Chromatin regulator</keyword>
<feature type="domain" description="Histone deacetylase" evidence="11">
    <location>
        <begin position="722"/>
        <end position="872"/>
    </location>
</feature>
<dbReference type="STRING" id="147828.A0A4S2KYL2"/>
<feature type="region of interest" description="Disordered" evidence="10">
    <location>
        <begin position="160"/>
        <end position="207"/>
    </location>
</feature>
<comment type="subcellular location">
    <subcellularLocation>
        <location evidence="1">Nucleus</location>
    </subcellularLocation>
</comment>
<name>A0A4S2KYL2_OPIFE</name>
<evidence type="ECO:0000256" key="3">
    <source>
        <dbReference type="ARBA" id="ARBA00012111"/>
    </source>
</evidence>
<feature type="compositionally biased region" description="Polar residues" evidence="10">
    <location>
        <begin position="648"/>
        <end position="658"/>
    </location>
</feature>
<feature type="region of interest" description="Disordered" evidence="10">
    <location>
        <begin position="78"/>
        <end position="130"/>
    </location>
</feature>
<comment type="caution">
    <text evidence="12">The sequence shown here is derived from an EMBL/GenBank/DDBJ whole genome shotgun (WGS) entry which is preliminary data.</text>
</comment>
<gene>
    <name evidence="12" type="ORF">CRM22_010462</name>
</gene>
<dbReference type="InterPro" id="IPR037138">
    <property type="entry name" value="His_deacetylse_dom_sf"/>
</dbReference>
<evidence type="ECO:0000256" key="5">
    <source>
        <dbReference type="ARBA" id="ARBA00022801"/>
    </source>
</evidence>
<dbReference type="AlphaFoldDB" id="A0A4S2KYL2"/>
<dbReference type="GO" id="GO:0000118">
    <property type="term" value="C:histone deacetylase complex"/>
    <property type="evidence" value="ECO:0007669"/>
    <property type="project" value="TreeGrafter"/>
</dbReference>
<feature type="region of interest" description="Disordered" evidence="10">
    <location>
        <begin position="415"/>
        <end position="522"/>
    </location>
</feature>
<feature type="domain" description="Histone deacetylase" evidence="11">
    <location>
        <begin position="902"/>
        <end position="1065"/>
    </location>
</feature>
<dbReference type="InterPro" id="IPR023801">
    <property type="entry name" value="His_deacetylse_dom"/>
</dbReference>
<feature type="compositionally biased region" description="Low complexity" evidence="10">
    <location>
        <begin position="659"/>
        <end position="668"/>
    </location>
</feature>
<dbReference type="Proteomes" id="UP000308267">
    <property type="component" value="Unassembled WGS sequence"/>
</dbReference>
<feature type="compositionally biased region" description="Polar residues" evidence="10">
    <location>
        <begin position="599"/>
        <end position="619"/>
    </location>
</feature>
<evidence type="ECO:0000256" key="4">
    <source>
        <dbReference type="ARBA" id="ARBA00022491"/>
    </source>
</evidence>
<proteinExistence type="inferred from homology"/>
<feature type="region of interest" description="Disordered" evidence="10">
    <location>
        <begin position="645"/>
        <end position="668"/>
    </location>
</feature>
<evidence type="ECO:0000256" key="8">
    <source>
        <dbReference type="ARBA" id="ARBA00023163"/>
    </source>
</evidence>
<keyword evidence="9" id="KW-0539">Nucleus</keyword>
<dbReference type="SUPFAM" id="SSF52768">
    <property type="entry name" value="Arginase/deacetylase"/>
    <property type="match status" value="1"/>
</dbReference>
<evidence type="ECO:0000256" key="10">
    <source>
        <dbReference type="SAM" id="MobiDB-lite"/>
    </source>
</evidence>
<feature type="compositionally biased region" description="Polar residues" evidence="10">
    <location>
        <begin position="173"/>
        <end position="206"/>
    </location>
</feature>
<dbReference type="GO" id="GO:0040029">
    <property type="term" value="P:epigenetic regulation of gene expression"/>
    <property type="evidence" value="ECO:0007669"/>
    <property type="project" value="TreeGrafter"/>
</dbReference>
<organism evidence="12 13">
    <name type="scientific">Opisthorchis felineus</name>
    <dbReference type="NCBI Taxonomy" id="147828"/>
    <lineage>
        <taxon>Eukaryota</taxon>
        <taxon>Metazoa</taxon>
        <taxon>Spiralia</taxon>
        <taxon>Lophotrochozoa</taxon>
        <taxon>Platyhelminthes</taxon>
        <taxon>Trematoda</taxon>
        <taxon>Digenea</taxon>
        <taxon>Opisthorchiida</taxon>
        <taxon>Opisthorchiata</taxon>
        <taxon>Opisthorchiidae</taxon>
        <taxon>Opisthorchis</taxon>
    </lineage>
</organism>
<keyword evidence="8" id="KW-0804">Transcription</keyword>
<keyword evidence="7" id="KW-0805">Transcription regulation</keyword>
<dbReference type="Gene3D" id="3.40.800.20">
    <property type="entry name" value="Histone deacetylase domain"/>
    <property type="match status" value="1"/>
</dbReference>